<keyword evidence="2" id="KW-1185">Reference proteome</keyword>
<dbReference type="AlphaFoldDB" id="A0A9N7TSL3"/>
<dbReference type="EMBL" id="CADEAL010000276">
    <property type="protein sequence ID" value="CAB1417653.1"/>
    <property type="molecule type" value="Genomic_DNA"/>
</dbReference>
<comment type="caution">
    <text evidence="1">The sequence shown here is derived from an EMBL/GenBank/DDBJ whole genome shotgun (WGS) entry which is preliminary data.</text>
</comment>
<evidence type="ECO:0000313" key="2">
    <source>
        <dbReference type="Proteomes" id="UP001153269"/>
    </source>
</evidence>
<sequence>MEEEEKEEEAFGGSPVVRVFVSGVWSARSRGNVHCSIGSAELSSFRSGRVHERPLQLWVLVPCACPGRVTCADGAARQPMGFPAIGRPVPACAPPGGGGEKSGSGSARVRVRVRPYPRFRVCECSVDSTELFNPVASTDPDVMSDYRPLFGPDPCNLPVSSAPNLAFIGAAAAEDSGC</sequence>
<protein>
    <submittedName>
        <fullName evidence="1">Uncharacterized protein</fullName>
    </submittedName>
</protein>
<organism evidence="1 2">
    <name type="scientific">Pleuronectes platessa</name>
    <name type="common">European plaice</name>
    <dbReference type="NCBI Taxonomy" id="8262"/>
    <lineage>
        <taxon>Eukaryota</taxon>
        <taxon>Metazoa</taxon>
        <taxon>Chordata</taxon>
        <taxon>Craniata</taxon>
        <taxon>Vertebrata</taxon>
        <taxon>Euteleostomi</taxon>
        <taxon>Actinopterygii</taxon>
        <taxon>Neopterygii</taxon>
        <taxon>Teleostei</taxon>
        <taxon>Neoteleostei</taxon>
        <taxon>Acanthomorphata</taxon>
        <taxon>Carangaria</taxon>
        <taxon>Pleuronectiformes</taxon>
        <taxon>Pleuronectoidei</taxon>
        <taxon>Pleuronectidae</taxon>
        <taxon>Pleuronectes</taxon>
    </lineage>
</organism>
<reference evidence="1" key="1">
    <citation type="submission" date="2020-03" db="EMBL/GenBank/DDBJ databases">
        <authorList>
            <person name="Weist P."/>
        </authorList>
    </citation>
    <scope>NUCLEOTIDE SEQUENCE</scope>
</reference>
<accession>A0A9N7TSL3</accession>
<evidence type="ECO:0000313" key="1">
    <source>
        <dbReference type="EMBL" id="CAB1417653.1"/>
    </source>
</evidence>
<dbReference type="Proteomes" id="UP001153269">
    <property type="component" value="Unassembled WGS sequence"/>
</dbReference>
<gene>
    <name evidence="1" type="ORF">PLEPLA_LOCUS5472</name>
</gene>
<name>A0A9N7TSL3_PLEPL</name>
<proteinExistence type="predicted"/>